<evidence type="ECO:0000313" key="3">
    <source>
        <dbReference type="Proteomes" id="UP000548867"/>
    </source>
</evidence>
<feature type="region of interest" description="Disordered" evidence="1">
    <location>
        <begin position="1"/>
        <end position="57"/>
    </location>
</feature>
<evidence type="ECO:0000256" key="1">
    <source>
        <dbReference type="SAM" id="MobiDB-lite"/>
    </source>
</evidence>
<keyword evidence="3" id="KW-1185">Reference proteome</keyword>
<gene>
    <name evidence="2" type="ORF">GGR38_003220</name>
</gene>
<comment type="caution">
    <text evidence="2">The sequence shown here is derived from an EMBL/GenBank/DDBJ whole genome shotgun (WGS) entry which is preliminary data.</text>
</comment>
<sequence>MESGRFEGNAMSRQRDYKAEYQRRIASAAKRGLSKSQGRGHARAGEASARPKPVKSDDRLEAALKLLRQSGNQSRAAKEAGVSAERFRRFLKDNALAEWRGRFWQITDQRHREMLVVSRGEVQRRDLRDFDQSSLNGEHLNAVKRFLNSNDAGLLAPFEGKSVIDAKGEAHPLETDPNTLHRLANAGSEVFEQVYRLKN</sequence>
<dbReference type="Proteomes" id="UP000548867">
    <property type="component" value="Unassembled WGS sequence"/>
</dbReference>
<feature type="compositionally biased region" description="Basic and acidic residues" evidence="1">
    <location>
        <begin position="13"/>
        <end position="23"/>
    </location>
</feature>
<protein>
    <submittedName>
        <fullName evidence="2">Uncharacterized protein</fullName>
    </submittedName>
</protein>
<name>A0A7W6G8R0_9SPHN</name>
<organism evidence="2 3">
    <name type="scientific">Novosphingobium sediminicola</name>
    <dbReference type="NCBI Taxonomy" id="563162"/>
    <lineage>
        <taxon>Bacteria</taxon>
        <taxon>Pseudomonadati</taxon>
        <taxon>Pseudomonadota</taxon>
        <taxon>Alphaproteobacteria</taxon>
        <taxon>Sphingomonadales</taxon>
        <taxon>Sphingomonadaceae</taxon>
        <taxon>Novosphingobium</taxon>
    </lineage>
</organism>
<proteinExistence type="predicted"/>
<dbReference type="AlphaFoldDB" id="A0A7W6G8R0"/>
<evidence type="ECO:0000313" key="2">
    <source>
        <dbReference type="EMBL" id="MBB3956262.1"/>
    </source>
</evidence>
<reference evidence="2 3" key="1">
    <citation type="submission" date="2020-08" db="EMBL/GenBank/DDBJ databases">
        <title>Genomic Encyclopedia of Type Strains, Phase IV (KMG-IV): sequencing the most valuable type-strain genomes for metagenomic binning, comparative biology and taxonomic classification.</title>
        <authorList>
            <person name="Goeker M."/>
        </authorList>
    </citation>
    <scope>NUCLEOTIDE SEQUENCE [LARGE SCALE GENOMIC DNA]</scope>
    <source>
        <strain evidence="2 3">DSM 27057</strain>
    </source>
</reference>
<dbReference type="RefSeq" id="WP_183627163.1">
    <property type="nucleotide sequence ID" value="NZ_JACIDX010000012.1"/>
</dbReference>
<accession>A0A7W6G8R0</accession>
<dbReference type="EMBL" id="JACIDX010000012">
    <property type="protein sequence ID" value="MBB3956262.1"/>
    <property type="molecule type" value="Genomic_DNA"/>
</dbReference>